<dbReference type="InterPro" id="IPR006153">
    <property type="entry name" value="Cation/H_exchanger_TM"/>
</dbReference>
<organism evidence="19 20">
    <name type="scientific">Brassica napus</name>
    <name type="common">Rape</name>
    <dbReference type="NCBI Taxonomy" id="3708"/>
    <lineage>
        <taxon>Eukaryota</taxon>
        <taxon>Viridiplantae</taxon>
        <taxon>Streptophyta</taxon>
        <taxon>Embryophyta</taxon>
        <taxon>Tracheophyta</taxon>
        <taxon>Spermatophyta</taxon>
        <taxon>Magnoliopsida</taxon>
        <taxon>eudicotyledons</taxon>
        <taxon>Gunneridae</taxon>
        <taxon>Pentapetalae</taxon>
        <taxon>rosids</taxon>
        <taxon>malvids</taxon>
        <taxon>Brassicales</taxon>
        <taxon>Brassicaceae</taxon>
        <taxon>Brassiceae</taxon>
        <taxon>Brassica</taxon>
    </lineage>
</organism>
<keyword evidence="2" id="KW-0813">Transport</keyword>
<evidence type="ECO:0000256" key="12">
    <source>
        <dbReference type="ARBA" id="ARBA00023136"/>
    </source>
</evidence>
<comment type="subcellular location">
    <subcellularLocation>
        <location evidence="1">Membrane</location>
        <topology evidence="1">Multi-pass membrane protein</topology>
    </subcellularLocation>
</comment>
<evidence type="ECO:0000256" key="15">
    <source>
        <dbReference type="SAM" id="MobiDB-lite"/>
    </source>
</evidence>
<accession>A0ABQ7YQY2</accession>
<evidence type="ECO:0000256" key="11">
    <source>
        <dbReference type="ARBA" id="ARBA00023065"/>
    </source>
</evidence>
<comment type="caution">
    <text evidence="19">The sequence shown here is derived from an EMBL/GenBank/DDBJ whole genome shotgun (WGS) entry which is preliminary data.</text>
</comment>
<keyword evidence="20" id="KW-1185">Reference proteome</keyword>
<proteinExistence type="inferred from homology"/>
<feature type="transmembrane region" description="Helical" evidence="16">
    <location>
        <begin position="366"/>
        <end position="386"/>
    </location>
</feature>
<keyword evidence="4 16" id="KW-0812">Transmembrane</keyword>
<keyword evidence="8" id="KW-0862">Zinc</keyword>
<feature type="domain" description="PHD-type" evidence="17">
    <location>
        <begin position="1037"/>
        <end position="1096"/>
    </location>
</feature>
<feature type="compositionally biased region" description="Basic and acidic residues" evidence="15">
    <location>
        <begin position="1172"/>
        <end position="1183"/>
    </location>
</feature>
<feature type="transmembrane region" description="Helical" evidence="16">
    <location>
        <begin position="238"/>
        <end position="262"/>
    </location>
</feature>
<feature type="transmembrane region" description="Helical" evidence="16">
    <location>
        <begin position="314"/>
        <end position="332"/>
    </location>
</feature>
<protein>
    <submittedName>
        <fullName evidence="19">Uncharacterized protein</fullName>
    </submittedName>
</protein>
<feature type="compositionally biased region" description="Basic residues" evidence="15">
    <location>
        <begin position="1296"/>
        <end position="1308"/>
    </location>
</feature>
<dbReference type="Pfam" id="PF23004">
    <property type="entry name" value="PHDvar_NSD"/>
    <property type="match status" value="1"/>
</dbReference>
<feature type="compositionally biased region" description="Basic and acidic residues" evidence="15">
    <location>
        <begin position="17"/>
        <end position="33"/>
    </location>
</feature>
<dbReference type="PROSITE" id="PS50016">
    <property type="entry name" value="ZF_PHD_2"/>
    <property type="match status" value="2"/>
</dbReference>
<dbReference type="InterPro" id="IPR011011">
    <property type="entry name" value="Znf_FYVE_PHD"/>
</dbReference>
<evidence type="ECO:0000259" key="18">
    <source>
        <dbReference type="PROSITE" id="PS50089"/>
    </source>
</evidence>
<evidence type="ECO:0000256" key="3">
    <source>
        <dbReference type="ARBA" id="ARBA00022538"/>
    </source>
</evidence>
<dbReference type="SMART" id="SM00249">
    <property type="entry name" value="PHD"/>
    <property type="match status" value="3"/>
</dbReference>
<feature type="domain" description="RING-type" evidence="18">
    <location>
        <begin position="903"/>
        <end position="955"/>
    </location>
</feature>
<dbReference type="InterPro" id="IPR055197">
    <property type="entry name" value="PHDvar_NSD"/>
</dbReference>
<keyword evidence="11" id="KW-0406">Ion transport</keyword>
<dbReference type="PANTHER" id="PTHR32468:SF145">
    <property type="entry name" value="CATION_H(+) ANTIPORTER 28"/>
    <property type="match status" value="1"/>
</dbReference>
<name>A0ABQ7YQY2_BRANA</name>
<dbReference type="InterPro" id="IPR001965">
    <property type="entry name" value="Znf_PHD"/>
</dbReference>
<dbReference type="Pfam" id="PF00999">
    <property type="entry name" value="Na_H_Exchanger"/>
    <property type="match status" value="1"/>
</dbReference>
<feature type="transmembrane region" description="Helical" evidence="16">
    <location>
        <begin position="203"/>
        <end position="226"/>
    </location>
</feature>
<gene>
    <name evidence="19" type="ORF">HID58_077641</name>
</gene>
<evidence type="ECO:0000313" key="20">
    <source>
        <dbReference type="Proteomes" id="UP000824890"/>
    </source>
</evidence>
<keyword evidence="10 16" id="KW-1133">Transmembrane helix</keyword>
<keyword evidence="9" id="KW-0630">Potassium</keyword>
<dbReference type="PROSITE" id="PS50089">
    <property type="entry name" value="ZF_RING_2"/>
    <property type="match status" value="1"/>
</dbReference>
<keyword evidence="7 14" id="KW-0863">Zinc-finger</keyword>
<evidence type="ECO:0000256" key="14">
    <source>
        <dbReference type="PROSITE-ProRule" id="PRU00175"/>
    </source>
</evidence>
<comment type="similarity">
    <text evidence="13">Belongs to the monovalent cation:proton antiporter 2 (CPA2) transporter (TC 2.A.37) family. CHX (TC 2.A.37.4) subfamily.</text>
</comment>
<feature type="transmembrane region" description="Helical" evidence="16">
    <location>
        <begin position="398"/>
        <end position="426"/>
    </location>
</feature>
<evidence type="ECO:0000256" key="13">
    <source>
        <dbReference type="ARBA" id="ARBA00038341"/>
    </source>
</evidence>
<dbReference type="InterPro" id="IPR019787">
    <property type="entry name" value="Znf_PHD-finger"/>
</dbReference>
<evidence type="ECO:0000256" key="1">
    <source>
        <dbReference type="ARBA" id="ARBA00004141"/>
    </source>
</evidence>
<feature type="region of interest" description="Disordered" evidence="15">
    <location>
        <begin position="1"/>
        <end position="44"/>
    </location>
</feature>
<reference evidence="19 20" key="1">
    <citation type="submission" date="2021-05" db="EMBL/GenBank/DDBJ databases">
        <title>Genome Assembly of Synthetic Allotetraploid Brassica napus Reveals Homoeologous Exchanges between Subgenomes.</title>
        <authorList>
            <person name="Davis J.T."/>
        </authorList>
    </citation>
    <scope>NUCLEOTIDE SEQUENCE [LARGE SCALE GENOMIC DNA]</scope>
    <source>
        <strain evidence="20">cv. Da-Ae</strain>
        <tissue evidence="19">Seedling</tissue>
    </source>
</reference>
<dbReference type="InterPro" id="IPR001841">
    <property type="entry name" value="Znf_RING"/>
</dbReference>
<keyword evidence="3" id="KW-0633">Potassium transport</keyword>
<feature type="transmembrane region" description="Helical" evidence="16">
    <location>
        <begin position="175"/>
        <end position="197"/>
    </location>
</feature>
<evidence type="ECO:0000256" key="2">
    <source>
        <dbReference type="ARBA" id="ARBA00022448"/>
    </source>
</evidence>
<dbReference type="InterPro" id="IPR038770">
    <property type="entry name" value="Na+/solute_symporter_sf"/>
</dbReference>
<dbReference type="InterPro" id="IPR057290">
    <property type="entry name" value="CHX17_C"/>
</dbReference>
<evidence type="ECO:0000256" key="16">
    <source>
        <dbReference type="SAM" id="Phobius"/>
    </source>
</evidence>
<evidence type="ECO:0000256" key="10">
    <source>
        <dbReference type="ARBA" id="ARBA00022989"/>
    </source>
</evidence>
<keyword evidence="5" id="KW-0479">Metal-binding</keyword>
<dbReference type="EMBL" id="JAGKQM010000017">
    <property type="protein sequence ID" value="KAH0870619.1"/>
    <property type="molecule type" value="Genomic_DNA"/>
</dbReference>
<evidence type="ECO:0000256" key="6">
    <source>
        <dbReference type="ARBA" id="ARBA00022737"/>
    </source>
</evidence>
<evidence type="ECO:0000256" key="8">
    <source>
        <dbReference type="ARBA" id="ARBA00022833"/>
    </source>
</evidence>
<feature type="domain" description="PHD-type" evidence="17">
    <location>
        <begin position="900"/>
        <end position="957"/>
    </location>
</feature>
<dbReference type="SUPFAM" id="SSF57903">
    <property type="entry name" value="FYVE/PHD zinc finger"/>
    <property type="match status" value="2"/>
</dbReference>
<evidence type="ECO:0000313" key="19">
    <source>
        <dbReference type="EMBL" id="KAH0870619.1"/>
    </source>
</evidence>
<keyword evidence="12 16" id="KW-0472">Membrane</keyword>
<feature type="compositionally biased region" description="Basic and acidic residues" evidence="15">
    <location>
        <begin position="1234"/>
        <end position="1264"/>
    </location>
</feature>
<dbReference type="InterPro" id="IPR013083">
    <property type="entry name" value="Znf_RING/FYVE/PHD"/>
</dbReference>
<feature type="transmembrane region" description="Helical" evidence="16">
    <location>
        <begin position="338"/>
        <end position="354"/>
    </location>
</feature>
<dbReference type="Proteomes" id="UP000824890">
    <property type="component" value="Unassembled WGS sequence"/>
</dbReference>
<keyword evidence="6" id="KW-0677">Repeat</keyword>
<feature type="region of interest" description="Disordered" evidence="15">
    <location>
        <begin position="1164"/>
        <end position="1328"/>
    </location>
</feature>
<sequence length="1411" mass="157507">MYETMGEQEVLASNISKQEDSVKLQSKDEKCDSSSKSLTKTTRSIEREREIYRRVEETDRERMNTTTTKNVCGDKWYLNLDKPEEALKVLGFIAIFVIRTLLHHAMKPLGQPYLTTDFAIGLILGNLPKFREAFSGPYSTTLNNIIEFGMICHMFVMGLEMNPSVLLRPPTKDAFMAYTSMLATFAIAFATTPFLHYTKTAPLVFSLALSLMASSTGSPILTRVISNLKIRKSDLGKLASAAGVHTDMISTLFYCFGFIFFPTERPLPRPLHRFFRALLMFCLFLAQVTFTSIVSPIFLNWVNNENPEGKPLKGSHLVMSLAFVVLICSFPTWPPESMYNPILSAFTAGLFLPNQGRMSKWIINKINYLLSTVFYPIFFFWVGFIIHMRNFDIGDKMAWARFFSLLGTVIAGKVVGTVLCGVLLGYHVRETASLGLLLTTKGHFHVYLAALAIRRVPVHIMALQWLDPTTELRVLMGLHGPHNIGSTLNLMEICHGGREPGSIFYPTDMVELTDEIAATLKKDGRSGQNNDDSVTVTDRTVTEMRESITAAVNGYGELRSGQGVTVRRMLALSTFMTMAHDICGLADELMVSIIILPSFGQTEEAWRPGASMDIAIIFIGGRDDREALAFAAQVARHPAVKLSVIRFLEDKSSQNAQKRSSILNRASVVEQEEEMKLDDECFAEFYERYIAGGGRVSYMEKHLTNSSETFTALKSLDGEYGLVIVGRGGGRASSGLTTGLNDWQQCPELGPIGDVLSGSDFSHNTSMLIIQQQRTRGQLEGLHDDFTIFRKICDCLLGFPRNLHVKEVKDVFLNDVHSLQIFLRHPFDAGGVFKDATVQIHVPRDVVVAVGDDSEVKVAASTLGKRNVVLLKKKKNVAANPVSDDFTVPVTETNDHHGASVTCHMCYMVEVGKSERANMLSCKCCGKKYHRNCLKSWAQHRDLFDWSSWACPSCRTCKGCGTSGDPKKLMFCKRCDDAYHCDCQQPRHKTVTSGPYLCHKHTKCYSCGSKVPGNGQSLRWFLGHTCCDACGRLFVKGNYCPVCLKVYRDSEATPMVCCDFCQRWVHCTCDGISDERYMQFQVNGHLQYKCSTCRGESYQIKDLEDAAQEIWKRKDNDEKELIASLRASALRKTGGAPLINQPGSAERKVAEKVVVSGEEEKPLRVVRIKNSRHQDSDNEKHSTEPNPVKAKKLVIKSIGTRKAEVTNPMSCDVSKHASKSNGKHGELESEETTSEQHRSLLGKCNEEKRVSQDEEDTCKGRGDLNGRPLLKLKIKKHNAESQEQREAPRIVYERSKSRKGHRSKRKRASSPPTAEKSGFNEDEDVSLSREESLLDASWILKKLGEDAKGKKVQIHDASDDSWEKGVVSEVAGDGGGASKLTVTLENGEVKTVELGKQGVRFIPQEQKRTRT</sequence>
<evidence type="ECO:0000259" key="17">
    <source>
        <dbReference type="PROSITE" id="PS50016"/>
    </source>
</evidence>
<feature type="transmembrane region" description="Helical" evidence="16">
    <location>
        <begin position="274"/>
        <end position="302"/>
    </location>
</feature>
<feature type="compositionally biased region" description="Basic and acidic residues" evidence="15">
    <location>
        <begin position="1277"/>
        <end position="1295"/>
    </location>
</feature>
<dbReference type="Pfam" id="PF23259">
    <property type="entry name" value="CHX17_C"/>
    <property type="match status" value="1"/>
</dbReference>
<evidence type="ECO:0000256" key="9">
    <source>
        <dbReference type="ARBA" id="ARBA00022958"/>
    </source>
</evidence>
<dbReference type="PANTHER" id="PTHR32468">
    <property type="entry name" value="CATION/H + ANTIPORTER"/>
    <property type="match status" value="1"/>
</dbReference>
<dbReference type="Gene3D" id="1.20.1530.20">
    <property type="match status" value="1"/>
</dbReference>
<evidence type="ECO:0000256" key="4">
    <source>
        <dbReference type="ARBA" id="ARBA00022692"/>
    </source>
</evidence>
<dbReference type="InterPro" id="IPR050794">
    <property type="entry name" value="CPA2_transporter"/>
</dbReference>
<evidence type="ECO:0000256" key="5">
    <source>
        <dbReference type="ARBA" id="ARBA00022723"/>
    </source>
</evidence>
<feature type="transmembrane region" description="Helical" evidence="16">
    <location>
        <begin position="86"/>
        <end position="102"/>
    </location>
</feature>
<evidence type="ECO:0000256" key="7">
    <source>
        <dbReference type="ARBA" id="ARBA00022771"/>
    </source>
</evidence>
<dbReference type="Gene3D" id="3.30.40.10">
    <property type="entry name" value="Zinc/RING finger domain, C3HC4 (zinc finger)"/>
    <property type="match status" value="2"/>
</dbReference>